<dbReference type="RefSeq" id="WP_311659306.1">
    <property type="nucleotide sequence ID" value="NZ_JAVREX010000010.1"/>
</dbReference>
<keyword evidence="3" id="KW-1185">Reference proteome</keyword>
<reference evidence="3" key="1">
    <citation type="submission" date="2023-07" db="EMBL/GenBank/DDBJ databases">
        <title>30 novel species of actinomycetes from the DSMZ collection.</title>
        <authorList>
            <person name="Nouioui I."/>
        </authorList>
    </citation>
    <scope>NUCLEOTIDE SEQUENCE [LARGE SCALE GENOMIC DNA]</scope>
    <source>
        <strain evidence="3">DSM 41770</strain>
    </source>
</reference>
<name>A0ABU2RQC8_9ACTN</name>
<evidence type="ECO:0000313" key="2">
    <source>
        <dbReference type="EMBL" id="MDT0430473.1"/>
    </source>
</evidence>
<feature type="region of interest" description="Disordered" evidence="1">
    <location>
        <begin position="1"/>
        <end position="45"/>
    </location>
</feature>
<evidence type="ECO:0000313" key="3">
    <source>
        <dbReference type="Proteomes" id="UP001183777"/>
    </source>
</evidence>
<comment type="caution">
    <text evidence="2">The sequence shown here is derived from an EMBL/GenBank/DDBJ whole genome shotgun (WGS) entry which is preliminary data.</text>
</comment>
<evidence type="ECO:0000256" key="1">
    <source>
        <dbReference type="SAM" id="MobiDB-lite"/>
    </source>
</evidence>
<dbReference type="Proteomes" id="UP001183777">
    <property type="component" value="Unassembled WGS sequence"/>
</dbReference>
<accession>A0ABU2RQC8</accession>
<organism evidence="2 3">
    <name type="scientific">Streptomyces salyersiae</name>
    <dbReference type="NCBI Taxonomy" id="3075530"/>
    <lineage>
        <taxon>Bacteria</taxon>
        <taxon>Bacillati</taxon>
        <taxon>Actinomycetota</taxon>
        <taxon>Actinomycetes</taxon>
        <taxon>Kitasatosporales</taxon>
        <taxon>Streptomycetaceae</taxon>
        <taxon>Streptomyces</taxon>
    </lineage>
</organism>
<proteinExistence type="predicted"/>
<dbReference type="EMBL" id="JAVREX010000010">
    <property type="protein sequence ID" value="MDT0430473.1"/>
    <property type="molecule type" value="Genomic_DNA"/>
</dbReference>
<protein>
    <submittedName>
        <fullName evidence="2">Uncharacterized protein</fullName>
    </submittedName>
</protein>
<gene>
    <name evidence="2" type="ORF">RM649_22845</name>
</gene>
<sequence>MHAVPAGHPTTPAPYYRGRHPPSPGAPVTDEPDRTPPPISTSRKPRLATALFRRYLRAVTVGSGERTIPLAGGRPEAALDEARRRDALLLVDSYRLRHHD</sequence>